<dbReference type="EMBL" id="CAJPWZ010002382">
    <property type="protein sequence ID" value="CAG2237264.1"/>
    <property type="molecule type" value="Genomic_DNA"/>
</dbReference>
<dbReference type="PANTHER" id="PTHR10773:SF19">
    <property type="match status" value="1"/>
</dbReference>
<evidence type="ECO:0000313" key="4">
    <source>
        <dbReference type="Proteomes" id="UP000683360"/>
    </source>
</evidence>
<feature type="region of interest" description="Disordered" evidence="1">
    <location>
        <begin position="604"/>
        <end position="630"/>
    </location>
</feature>
<comment type="caution">
    <text evidence="3">The sequence shown here is derived from an EMBL/GenBank/DDBJ whole genome shotgun (WGS) entry which is preliminary data.</text>
</comment>
<dbReference type="CDD" id="cd22758">
    <property type="entry name" value="OTU_232R-like"/>
    <property type="match status" value="1"/>
</dbReference>
<evidence type="ECO:0000256" key="1">
    <source>
        <dbReference type="SAM" id="MobiDB-lite"/>
    </source>
</evidence>
<dbReference type="OrthoDB" id="6099957at2759"/>
<protein>
    <recommendedName>
        <fullName evidence="2">OTU domain-containing protein</fullName>
    </recommendedName>
</protein>
<evidence type="ECO:0000259" key="2">
    <source>
        <dbReference type="PROSITE" id="PS50802"/>
    </source>
</evidence>
<feature type="domain" description="OTU" evidence="2">
    <location>
        <begin position="266"/>
        <end position="400"/>
    </location>
</feature>
<accession>A0A8S3TUA5</accession>
<dbReference type="Gene3D" id="3.90.70.80">
    <property type="match status" value="1"/>
</dbReference>
<keyword evidence="4" id="KW-1185">Reference proteome</keyword>
<dbReference type="AlphaFoldDB" id="A0A8S3TUA5"/>
<dbReference type="PANTHER" id="PTHR10773">
    <property type="entry name" value="DNA-DIRECTED RNA POLYMERASES I, II, AND III SUBUNIT RPABC2"/>
    <property type="match status" value="1"/>
</dbReference>
<feature type="compositionally biased region" description="Basic and acidic residues" evidence="1">
    <location>
        <begin position="39"/>
        <end position="48"/>
    </location>
</feature>
<proteinExistence type="predicted"/>
<name>A0A8S3TUA5_MYTED</name>
<gene>
    <name evidence="3" type="ORF">MEDL_49733</name>
</gene>
<dbReference type="SUPFAM" id="SSF54001">
    <property type="entry name" value="Cysteine proteinases"/>
    <property type="match status" value="1"/>
</dbReference>
<sequence>MSSDEQWSDWSEANYIDWEDLQKVYIAERIPESDMNEVIADHTDHDDSSSTEETSEWSSDDGRWDMNVHQYHQYLRNEPCRRIGTILRSEEWNDTDVLNIQNIEMIAREPIFPRTSSPEVEYAALSMEDKIVEENLIECPDENETAIEYSSEEIISSSDEYVPTKSDISSSDSSSCINVSESSDGFEVVNSKKRRRCKKKPKCLFESKTCKPIKQLDKSKLSGQKEDIFIEMKIAEQESLSEYRKRHDINRNHSKRLDVLLKSNALCRQHVPAVGNCFFEAVSRQTTEKIDAITLRQLLCNHIEENANYYGEFLNSAEDNLCNEIELLRQEDSWQNNLSDTMPLAIANLLAVTVKIYSSNPDQPVVVITPSLTETYEKQEITLAYLCVPGHEHYDSVKKRVKGLQLESENELEICDDLDCQPSTADITIEYSNENTSGTPSKVQNPLRDDEIITPRKQAKYQSPKKKRLTRKKIANPESWKKNIRKIKCQSGMEYVSDTGKTVKARSIKKHACSKCRFRCADKLSEDERLALFNNYWNLKSYERQRDYISSRVLERNSIGSPSKKRKQVARTFTFIVEGQSVRVCKMFFTATLGISRKTIETALKKKQNNSSPISDKRGKHSAHNRTPTEDLNIIRAHIEAFPVVESHYTRKDTNRKYLDSDLTIRKMYDLYKDECHDQQKRCVKEHVYRNIFCSEYNMSFHKPKKDQCLICHNYNTMIETGNTDEAVKRIYTEHQQRKVRGREEKQIVKKLPKMTNRTKQ</sequence>
<dbReference type="PROSITE" id="PS50802">
    <property type="entry name" value="OTU"/>
    <property type="match status" value="1"/>
</dbReference>
<feature type="region of interest" description="Disordered" evidence="1">
    <location>
        <begin position="35"/>
        <end position="62"/>
    </location>
</feature>
<dbReference type="InterPro" id="IPR003323">
    <property type="entry name" value="OTU_dom"/>
</dbReference>
<dbReference type="Proteomes" id="UP000683360">
    <property type="component" value="Unassembled WGS sequence"/>
</dbReference>
<reference evidence="3" key="1">
    <citation type="submission" date="2021-03" db="EMBL/GenBank/DDBJ databases">
        <authorList>
            <person name="Bekaert M."/>
        </authorList>
    </citation>
    <scope>NUCLEOTIDE SEQUENCE</scope>
</reference>
<evidence type="ECO:0000313" key="3">
    <source>
        <dbReference type="EMBL" id="CAG2237264.1"/>
    </source>
</evidence>
<feature type="compositionally biased region" description="Acidic residues" evidence="1">
    <location>
        <begin position="49"/>
        <end position="59"/>
    </location>
</feature>
<organism evidence="3 4">
    <name type="scientific">Mytilus edulis</name>
    <name type="common">Blue mussel</name>
    <dbReference type="NCBI Taxonomy" id="6550"/>
    <lineage>
        <taxon>Eukaryota</taxon>
        <taxon>Metazoa</taxon>
        <taxon>Spiralia</taxon>
        <taxon>Lophotrochozoa</taxon>
        <taxon>Mollusca</taxon>
        <taxon>Bivalvia</taxon>
        <taxon>Autobranchia</taxon>
        <taxon>Pteriomorphia</taxon>
        <taxon>Mytilida</taxon>
        <taxon>Mytiloidea</taxon>
        <taxon>Mytilidae</taxon>
        <taxon>Mytilinae</taxon>
        <taxon>Mytilus</taxon>
    </lineage>
</organism>
<dbReference type="InterPro" id="IPR038765">
    <property type="entry name" value="Papain-like_cys_pep_sf"/>
</dbReference>
<dbReference type="Pfam" id="PF02338">
    <property type="entry name" value="OTU"/>
    <property type="match status" value="1"/>
</dbReference>